<dbReference type="GO" id="GO:0003007">
    <property type="term" value="P:heart morphogenesis"/>
    <property type="evidence" value="ECO:0007669"/>
    <property type="project" value="UniProtKB-ARBA"/>
</dbReference>
<keyword evidence="5" id="KW-1185">Reference proteome</keyword>
<dbReference type="Proteomes" id="UP000261380">
    <property type="component" value="Unplaced"/>
</dbReference>
<keyword evidence="2" id="KW-0472">Membrane</keyword>
<evidence type="ECO:0000256" key="2">
    <source>
        <dbReference type="SAM" id="Phobius"/>
    </source>
</evidence>
<dbReference type="SMART" id="SM00408">
    <property type="entry name" value="IGc2"/>
    <property type="match status" value="4"/>
</dbReference>
<evidence type="ECO:0000256" key="1">
    <source>
        <dbReference type="ARBA" id="ARBA00023319"/>
    </source>
</evidence>
<dbReference type="STRING" id="32473.ENSXCOP00000019387"/>
<reference evidence="4" key="1">
    <citation type="submission" date="2025-08" db="UniProtKB">
        <authorList>
            <consortium name="Ensembl"/>
        </authorList>
    </citation>
    <scope>IDENTIFICATION</scope>
</reference>
<dbReference type="CDD" id="cd00096">
    <property type="entry name" value="Ig"/>
    <property type="match status" value="1"/>
</dbReference>
<dbReference type="PANTHER" id="PTHR47633">
    <property type="entry name" value="IMMUNOGLOBULIN"/>
    <property type="match status" value="1"/>
</dbReference>
<protein>
    <recommendedName>
        <fullName evidence="3">Ig-like domain-containing protein</fullName>
    </recommendedName>
</protein>
<dbReference type="Pfam" id="PF07679">
    <property type="entry name" value="I-set"/>
    <property type="match status" value="5"/>
</dbReference>
<dbReference type="InterPro" id="IPR003598">
    <property type="entry name" value="Ig_sub2"/>
</dbReference>
<dbReference type="GeneTree" id="ENSGT01110000267173"/>
<organism evidence="4 5">
    <name type="scientific">Xiphophorus couchianus</name>
    <name type="common">Monterrey platyfish</name>
    <dbReference type="NCBI Taxonomy" id="32473"/>
    <lineage>
        <taxon>Eukaryota</taxon>
        <taxon>Metazoa</taxon>
        <taxon>Chordata</taxon>
        <taxon>Craniata</taxon>
        <taxon>Vertebrata</taxon>
        <taxon>Euteleostomi</taxon>
        <taxon>Actinopterygii</taxon>
        <taxon>Neopterygii</taxon>
        <taxon>Teleostei</taxon>
        <taxon>Neoteleostei</taxon>
        <taxon>Acanthomorphata</taxon>
        <taxon>Ovalentaria</taxon>
        <taxon>Atherinomorphae</taxon>
        <taxon>Cyprinodontiformes</taxon>
        <taxon>Poeciliidae</taxon>
        <taxon>Poeciliinae</taxon>
        <taxon>Xiphophorus</taxon>
    </lineage>
</organism>
<evidence type="ECO:0000313" key="4">
    <source>
        <dbReference type="Ensembl" id="ENSXCOP00000019387.1"/>
    </source>
</evidence>
<dbReference type="Ensembl" id="ENSXCOT00000019625.1">
    <property type="protein sequence ID" value="ENSXCOP00000019387.1"/>
    <property type="gene ID" value="ENSXCOG00000014570.1"/>
</dbReference>
<accession>A0A3B5M7B0</accession>
<feature type="domain" description="Ig-like" evidence="3">
    <location>
        <begin position="367"/>
        <end position="457"/>
    </location>
</feature>
<dbReference type="SMART" id="SM00409">
    <property type="entry name" value="IG"/>
    <property type="match status" value="5"/>
</dbReference>
<keyword evidence="2" id="KW-0812">Transmembrane</keyword>
<dbReference type="SUPFAM" id="SSF48726">
    <property type="entry name" value="Immunoglobulin"/>
    <property type="match status" value="5"/>
</dbReference>
<dbReference type="FunFam" id="2.60.40.10:FF:000022">
    <property type="entry name" value="Cardiac titin"/>
    <property type="match status" value="2"/>
</dbReference>
<feature type="domain" description="Ig-like" evidence="3">
    <location>
        <begin position="505"/>
        <end position="595"/>
    </location>
</feature>
<keyword evidence="2" id="KW-1133">Transmembrane helix</keyword>
<dbReference type="InterPro" id="IPR013783">
    <property type="entry name" value="Ig-like_fold"/>
</dbReference>
<dbReference type="InterPro" id="IPR036179">
    <property type="entry name" value="Ig-like_dom_sf"/>
</dbReference>
<dbReference type="InterPro" id="IPR007110">
    <property type="entry name" value="Ig-like_dom"/>
</dbReference>
<sequence length="603" mass="66956">MQTTTEPKQLVSSYQVESALPILADVSDAVERPEEERGFRVQEGVKILYSAQSAEQLLLTETHSEALLALDPAVKPQLEKEQSKPVLAPVSETRVALSKEQKYETQIPEQESIQPSKDKILKSGKEFKCSEDCDTYTLIVNKVVKERHQGEYVCEAENEVGRTTTSSRLTVVSKVKPVFKHRIVPLEINVGISARFECGTEDAPNVTFKWFKDGHLIKEGDKYRIISRFTASSLEILSPSKDDSGEYTCKASNQHGSDECSASLSVTGVYPYFELNIVVFVLLYFFSLLVFVVLLHTGSAPLNVVWLKDHQLVPSMSEHYQTFCEKNKHTLEIKTLQAADRGLYVCRASNNVGMAECSMELRVVDKPNFVKPLGSVAAVVGAPLHLECQVDEDTGVTVTWTRDGRKVHQSPDCKLSFENKTVNLDILKTTLKDCGNYVCMVANDAGSASCSTSVKVQVFYVLGVSCEIDCSSYLNELCFQCWFLVFKLHLQLHVMVLTNHTPAEPPVFVKRLEGTTVWKRGSTARLQCTVKGSPELHTTWFFNNSELSSGARYAASFKDGVATLEINNVMLSDSGSYSCEVLNESGCESCSTKVTVKGVQHLK</sequence>
<feature type="domain" description="Ig-like" evidence="3">
    <location>
        <begin position="177"/>
        <end position="265"/>
    </location>
</feature>
<dbReference type="AlphaFoldDB" id="A0A3B5M7B0"/>
<feature type="transmembrane region" description="Helical" evidence="2">
    <location>
        <begin position="275"/>
        <end position="295"/>
    </location>
</feature>
<dbReference type="PROSITE" id="PS50835">
    <property type="entry name" value="IG_LIKE"/>
    <property type="match status" value="4"/>
</dbReference>
<dbReference type="PANTHER" id="PTHR47633:SF15">
    <property type="entry name" value="IG-LIKE DOMAIN-CONTAINING PROTEIN"/>
    <property type="match status" value="1"/>
</dbReference>
<name>A0A3B5M7B0_9TELE</name>
<dbReference type="InterPro" id="IPR003599">
    <property type="entry name" value="Ig_sub"/>
</dbReference>
<dbReference type="InterPro" id="IPR013098">
    <property type="entry name" value="Ig_I-set"/>
</dbReference>
<feature type="domain" description="Ig-like" evidence="3">
    <location>
        <begin position="303"/>
        <end position="362"/>
    </location>
</feature>
<reference evidence="4" key="2">
    <citation type="submission" date="2025-09" db="UniProtKB">
        <authorList>
            <consortium name="Ensembl"/>
        </authorList>
    </citation>
    <scope>IDENTIFICATION</scope>
</reference>
<keyword evidence="1" id="KW-0393">Immunoglobulin domain</keyword>
<dbReference type="Gene3D" id="2.60.40.10">
    <property type="entry name" value="Immunoglobulins"/>
    <property type="match status" value="5"/>
</dbReference>
<proteinExistence type="predicted"/>
<evidence type="ECO:0000313" key="5">
    <source>
        <dbReference type="Proteomes" id="UP000261380"/>
    </source>
</evidence>
<dbReference type="GO" id="GO:0055013">
    <property type="term" value="P:cardiac muscle cell development"/>
    <property type="evidence" value="ECO:0007669"/>
    <property type="project" value="UniProtKB-ARBA"/>
</dbReference>
<evidence type="ECO:0000259" key="3">
    <source>
        <dbReference type="PROSITE" id="PS50835"/>
    </source>
</evidence>
<dbReference type="FunFam" id="2.60.40.10:FF:000107">
    <property type="entry name" value="Myosin, light chain kinase a"/>
    <property type="match status" value="2"/>
</dbReference>